<dbReference type="PRINTS" id="PR00385">
    <property type="entry name" value="P450"/>
</dbReference>
<dbReference type="CDD" id="cd11069">
    <property type="entry name" value="CYP_FUM15-like"/>
    <property type="match status" value="1"/>
</dbReference>
<comment type="cofactor">
    <cofactor evidence="1 9">
        <name>heme</name>
        <dbReference type="ChEBI" id="CHEBI:30413"/>
    </cofactor>
</comment>
<reference evidence="11 12" key="1">
    <citation type="journal article" date="2015" name="Sci. Rep.">
        <title>Chromosome-level genome map provides insights into diverse defense mechanisms in the medicinal fungus Ganoderma sinense.</title>
        <authorList>
            <person name="Zhu Y."/>
            <person name="Xu J."/>
            <person name="Sun C."/>
            <person name="Zhou S."/>
            <person name="Xu H."/>
            <person name="Nelson D.R."/>
            <person name="Qian J."/>
            <person name="Song J."/>
            <person name="Luo H."/>
            <person name="Xiang L."/>
            <person name="Li Y."/>
            <person name="Xu Z."/>
            <person name="Ji A."/>
            <person name="Wang L."/>
            <person name="Lu S."/>
            <person name="Hayward A."/>
            <person name="Sun W."/>
            <person name="Li X."/>
            <person name="Schwartz D.C."/>
            <person name="Wang Y."/>
            <person name="Chen S."/>
        </authorList>
    </citation>
    <scope>NUCLEOTIDE SEQUENCE [LARGE SCALE GENOMIC DNA]</scope>
    <source>
        <strain evidence="11 12">ZZ0214-1</strain>
    </source>
</reference>
<proteinExistence type="inferred from homology"/>
<keyword evidence="7 9" id="KW-0408">Iron</keyword>
<keyword evidence="4 9" id="KW-0349">Heme</keyword>
<evidence type="ECO:0000256" key="10">
    <source>
        <dbReference type="RuleBase" id="RU000461"/>
    </source>
</evidence>
<evidence type="ECO:0000256" key="3">
    <source>
        <dbReference type="ARBA" id="ARBA00010617"/>
    </source>
</evidence>
<organism evidence="11 12">
    <name type="scientific">Ganoderma sinense ZZ0214-1</name>
    <dbReference type="NCBI Taxonomy" id="1077348"/>
    <lineage>
        <taxon>Eukaryota</taxon>
        <taxon>Fungi</taxon>
        <taxon>Dikarya</taxon>
        <taxon>Basidiomycota</taxon>
        <taxon>Agaricomycotina</taxon>
        <taxon>Agaricomycetes</taxon>
        <taxon>Polyporales</taxon>
        <taxon>Polyporaceae</taxon>
        <taxon>Ganoderma</taxon>
    </lineage>
</organism>
<keyword evidence="8 10" id="KW-0503">Monooxygenase</keyword>
<keyword evidence="12" id="KW-1185">Reference proteome</keyword>
<evidence type="ECO:0000256" key="1">
    <source>
        <dbReference type="ARBA" id="ARBA00001971"/>
    </source>
</evidence>
<comment type="pathway">
    <text evidence="2">Secondary metabolite biosynthesis.</text>
</comment>
<dbReference type="InterPro" id="IPR002401">
    <property type="entry name" value="Cyt_P450_E_grp-I"/>
</dbReference>
<evidence type="ECO:0000256" key="7">
    <source>
        <dbReference type="ARBA" id="ARBA00023004"/>
    </source>
</evidence>
<keyword evidence="5 9" id="KW-0479">Metal-binding</keyword>
<dbReference type="GO" id="GO:0020037">
    <property type="term" value="F:heme binding"/>
    <property type="evidence" value="ECO:0007669"/>
    <property type="project" value="InterPro"/>
</dbReference>
<dbReference type="EMBL" id="AYKW01000034">
    <property type="protein sequence ID" value="PIL27739.1"/>
    <property type="molecule type" value="Genomic_DNA"/>
</dbReference>
<dbReference type="PRINTS" id="PR00463">
    <property type="entry name" value="EP450I"/>
</dbReference>
<sequence>MAISLPVAAFLTAAVYVIWKVFLRNLIVPSVFNWKNLPGPESPSWLGGHLEALFNRQGWKYWKWLADTYGTSFLVSGPMGEQILIIHDPKAMHSVLIKDVENYPKRTLPSDDFMIFLGPGLLTTEGQQHRRQRKMLNPVFSAAHLRHMNGLFHDITDKLRAGIEKRVNKDSWQPVDVNGWMARTTLEMLGQAGLGYSFDNFVEDSSDAYGESLKNFFPVMARLSLTGYVVRELTRFLPDNAIRAILRRAPHADTRRMMEISDTMIRRSKEIIDQKKEALSKGDEALAHQVGEGKDIMSILLRANMNATAAEKLPDEELVAQMSILMLAGMDTTSNALSRTLQILASNPEAQAKLRAEVLEARNGEPFIDYENIVKLPYLDAVCRETLRLHSPVHLVPRRSAKNMALPLLHPVRGKDGREMSEITIPQNTLLLLNFQGSNYNTELWGDDAHEWKPERWLKPAPTALEEARMPGVYSNIMSFSGGTRSCIGFKFSQLEMKVVLSVILSAFEFELTEKEITWNFGAVTFPTMGLDSEKPEMVLNVRAL</sequence>
<protein>
    <submittedName>
        <fullName evidence="11">Cytochrome P450</fullName>
    </submittedName>
</protein>
<dbReference type="PANTHER" id="PTHR24305:SF166">
    <property type="entry name" value="CYTOCHROME P450 12A4, MITOCHONDRIAL-RELATED"/>
    <property type="match status" value="1"/>
</dbReference>
<evidence type="ECO:0000256" key="4">
    <source>
        <dbReference type="ARBA" id="ARBA00022617"/>
    </source>
</evidence>
<dbReference type="AlphaFoldDB" id="A0A2G8S1U0"/>
<name>A0A2G8S1U0_9APHY</name>
<dbReference type="InterPro" id="IPR017972">
    <property type="entry name" value="Cyt_P450_CS"/>
</dbReference>
<accession>A0A2G8S1U0</accession>
<comment type="caution">
    <text evidence="11">The sequence shown here is derived from an EMBL/GenBank/DDBJ whole genome shotgun (WGS) entry which is preliminary data.</text>
</comment>
<evidence type="ECO:0000256" key="2">
    <source>
        <dbReference type="ARBA" id="ARBA00005179"/>
    </source>
</evidence>
<dbReference type="InterPro" id="IPR050121">
    <property type="entry name" value="Cytochrome_P450_monoxygenase"/>
</dbReference>
<dbReference type="PROSITE" id="PS00086">
    <property type="entry name" value="CYTOCHROME_P450"/>
    <property type="match status" value="1"/>
</dbReference>
<dbReference type="STRING" id="1077348.A0A2G8S1U0"/>
<dbReference type="PANTHER" id="PTHR24305">
    <property type="entry name" value="CYTOCHROME P450"/>
    <property type="match status" value="1"/>
</dbReference>
<dbReference type="Gene3D" id="1.10.630.10">
    <property type="entry name" value="Cytochrome P450"/>
    <property type="match status" value="1"/>
</dbReference>
<dbReference type="InterPro" id="IPR001128">
    <property type="entry name" value="Cyt_P450"/>
</dbReference>
<evidence type="ECO:0000256" key="8">
    <source>
        <dbReference type="ARBA" id="ARBA00023033"/>
    </source>
</evidence>
<dbReference type="GO" id="GO:0004497">
    <property type="term" value="F:monooxygenase activity"/>
    <property type="evidence" value="ECO:0007669"/>
    <property type="project" value="UniProtKB-KW"/>
</dbReference>
<dbReference type="GO" id="GO:0005506">
    <property type="term" value="F:iron ion binding"/>
    <property type="evidence" value="ECO:0007669"/>
    <property type="project" value="InterPro"/>
</dbReference>
<evidence type="ECO:0000313" key="12">
    <source>
        <dbReference type="Proteomes" id="UP000230002"/>
    </source>
</evidence>
<feature type="binding site" description="axial binding residue" evidence="9">
    <location>
        <position position="487"/>
    </location>
    <ligand>
        <name>heme</name>
        <dbReference type="ChEBI" id="CHEBI:30413"/>
    </ligand>
    <ligandPart>
        <name>Fe</name>
        <dbReference type="ChEBI" id="CHEBI:18248"/>
    </ligandPart>
</feature>
<dbReference type="OrthoDB" id="1470350at2759"/>
<gene>
    <name evidence="11" type="ORF">GSI_10892</name>
</gene>
<evidence type="ECO:0000313" key="11">
    <source>
        <dbReference type="EMBL" id="PIL27739.1"/>
    </source>
</evidence>
<comment type="similarity">
    <text evidence="3 10">Belongs to the cytochrome P450 family.</text>
</comment>
<dbReference type="Pfam" id="PF00067">
    <property type="entry name" value="p450"/>
    <property type="match status" value="1"/>
</dbReference>
<evidence type="ECO:0000256" key="9">
    <source>
        <dbReference type="PIRSR" id="PIRSR602401-1"/>
    </source>
</evidence>
<dbReference type="InterPro" id="IPR036396">
    <property type="entry name" value="Cyt_P450_sf"/>
</dbReference>
<evidence type="ECO:0000256" key="5">
    <source>
        <dbReference type="ARBA" id="ARBA00022723"/>
    </source>
</evidence>
<keyword evidence="6 10" id="KW-0560">Oxidoreductase</keyword>
<evidence type="ECO:0000256" key="6">
    <source>
        <dbReference type="ARBA" id="ARBA00023002"/>
    </source>
</evidence>
<dbReference type="GO" id="GO:0016705">
    <property type="term" value="F:oxidoreductase activity, acting on paired donors, with incorporation or reduction of molecular oxygen"/>
    <property type="evidence" value="ECO:0007669"/>
    <property type="project" value="InterPro"/>
</dbReference>
<dbReference type="Proteomes" id="UP000230002">
    <property type="component" value="Unassembled WGS sequence"/>
</dbReference>
<dbReference type="SUPFAM" id="SSF48264">
    <property type="entry name" value="Cytochrome P450"/>
    <property type="match status" value="1"/>
</dbReference>